<dbReference type="EMBL" id="CP016027">
    <property type="protein sequence ID" value="ANJ66216.1"/>
    <property type="molecule type" value="Genomic_DNA"/>
</dbReference>
<proteinExistence type="predicted"/>
<reference evidence="3 4" key="1">
    <citation type="submission" date="2016-06" db="EMBL/GenBank/DDBJ databases">
        <title>Insight into the functional genes involving in sulfur oxidation in Pearl River water.</title>
        <authorList>
            <person name="Luo J."/>
            <person name="Tan X."/>
            <person name="Lin W."/>
        </authorList>
    </citation>
    <scope>NUCLEOTIDE SEQUENCE [LARGE SCALE GENOMIC DNA]</scope>
    <source>
        <strain evidence="3 4">LS2</strain>
    </source>
</reference>
<dbReference type="OrthoDB" id="9805307at2"/>
<dbReference type="Gene3D" id="3.90.850.10">
    <property type="entry name" value="Fumarylacetoacetase-like, C-terminal domain"/>
    <property type="match status" value="1"/>
</dbReference>
<dbReference type="InterPro" id="IPR011234">
    <property type="entry name" value="Fumarylacetoacetase-like_C"/>
</dbReference>
<dbReference type="Pfam" id="PF01557">
    <property type="entry name" value="FAA_hydrolase"/>
    <property type="match status" value="1"/>
</dbReference>
<dbReference type="GO" id="GO:0046872">
    <property type="term" value="F:metal ion binding"/>
    <property type="evidence" value="ECO:0007669"/>
    <property type="project" value="UniProtKB-KW"/>
</dbReference>
<evidence type="ECO:0000313" key="3">
    <source>
        <dbReference type="EMBL" id="ANJ66216.1"/>
    </source>
</evidence>
<dbReference type="InterPro" id="IPR036663">
    <property type="entry name" value="Fumarylacetoacetase_C_sf"/>
</dbReference>
<dbReference type="AlphaFoldDB" id="A0A191ZEB5"/>
<dbReference type="KEGG" id="haz:A9404_01460"/>
<evidence type="ECO:0000259" key="2">
    <source>
        <dbReference type="Pfam" id="PF01557"/>
    </source>
</evidence>
<name>A0A191ZEB5_9GAMM</name>
<protein>
    <submittedName>
        <fullName evidence="3">Fumarylacetoacetate hydrolase</fullName>
    </submittedName>
</protein>
<dbReference type="RefSeq" id="WP_066098008.1">
    <property type="nucleotide sequence ID" value="NZ_CP016027.1"/>
</dbReference>
<keyword evidence="1" id="KW-0479">Metal-binding</keyword>
<dbReference type="Proteomes" id="UP000078596">
    <property type="component" value="Chromosome"/>
</dbReference>
<keyword evidence="3" id="KW-0378">Hydrolase</keyword>
<dbReference type="GO" id="GO:0018773">
    <property type="term" value="F:acetylpyruvate hydrolase activity"/>
    <property type="evidence" value="ECO:0007669"/>
    <property type="project" value="TreeGrafter"/>
</dbReference>
<gene>
    <name evidence="3" type="ORF">A9404_01460</name>
</gene>
<dbReference type="SUPFAM" id="SSF56529">
    <property type="entry name" value="FAH"/>
    <property type="match status" value="1"/>
</dbReference>
<dbReference type="PANTHER" id="PTHR11820:SF90">
    <property type="entry name" value="FLUTATHIONE S-TRANSFERASE"/>
    <property type="match status" value="1"/>
</dbReference>
<dbReference type="STRING" id="1860122.A9404_01460"/>
<accession>A0A191ZEB5</accession>
<evidence type="ECO:0000256" key="1">
    <source>
        <dbReference type="ARBA" id="ARBA00022723"/>
    </source>
</evidence>
<dbReference type="PANTHER" id="PTHR11820">
    <property type="entry name" value="ACYLPYRUVASE"/>
    <property type="match status" value="1"/>
</dbReference>
<evidence type="ECO:0000313" key="4">
    <source>
        <dbReference type="Proteomes" id="UP000078596"/>
    </source>
</evidence>
<sequence length="231" mass="25316">MDYAFAPAPVVTLEAMSTRPFPVRRIFCIGLNYAEHVREMGGDPGKQEPVFFMKPANAIMQNHSILPYPPHTRDFQPEVEMVVALHKGGRNIPADRVDYDYVFGYAVGLDMTRRDLQRVARDTRGPWEMAKAFDHSAPCTAITPECFCGNIARGKIELKVNGEVRQSGDISDMIMSVPEIVSHLSTYVELFPGDLIFTGTPPGVGPVEIGDVLEATVAGLEPLIVTIGSPA</sequence>
<organism evidence="3 4">
    <name type="scientific">Halothiobacillus diazotrophicus</name>
    <dbReference type="NCBI Taxonomy" id="1860122"/>
    <lineage>
        <taxon>Bacteria</taxon>
        <taxon>Pseudomonadati</taxon>
        <taxon>Pseudomonadota</taxon>
        <taxon>Gammaproteobacteria</taxon>
        <taxon>Chromatiales</taxon>
        <taxon>Halothiobacillaceae</taxon>
        <taxon>Halothiobacillus</taxon>
    </lineage>
</organism>
<keyword evidence="4" id="KW-1185">Reference proteome</keyword>
<feature type="domain" description="Fumarylacetoacetase-like C-terminal" evidence="2">
    <location>
        <begin position="26"/>
        <end position="226"/>
    </location>
</feature>